<dbReference type="RefSeq" id="WP_160891155.1">
    <property type="nucleotide sequence ID" value="NZ_WUMU01000001.1"/>
</dbReference>
<dbReference type="Pfam" id="PF05035">
    <property type="entry name" value="DGOK"/>
    <property type="match status" value="1"/>
</dbReference>
<comment type="caution">
    <text evidence="1">The sequence shown here is derived from an EMBL/GenBank/DDBJ whole genome shotgun (WGS) entry which is preliminary data.</text>
</comment>
<dbReference type="GO" id="GO:0008671">
    <property type="term" value="F:2-dehydro-3-deoxygalactonokinase activity"/>
    <property type="evidence" value="ECO:0007669"/>
    <property type="project" value="InterPro"/>
</dbReference>
<gene>
    <name evidence="1" type="ORF">GR170_02205</name>
</gene>
<evidence type="ECO:0008006" key="3">
    <source>
        <dbReference type="Google" id="ProtNLM"/>
    </source>
</evidence>
<dbReference type="InterPro" id="IPR042257">
    <property type="entry name" value="DGOK_C"/>
</dbReference>
<proteinExistence type="predicted"/>
<reference evidence="1 2" key="1">
    <citation type="submission" date="2019-12" db="EMBL/GenBank/DDBJ databases">
        <authorList>
            <person name="Li M."/>
        </authorList>
    </citation>
    <scope>NUCLEOTIDE SEQUENCE [LARGE SCALE GENOMIC DNA]</scope>
    <source>
        <strain evidence="1 2">GBMRC 2024</strain>
    </source>
</reference>
<dbReference type="Proteomes" id="UP000477911">
    <property type="component" value="Unassembled WGS sequence"/>
</dbReference>
<name>A0A6L7FWY4_9RHOB</name>
<dbReference type="InterPro" id="IPR007729">
    <property type="entry name" value="DGOK"/>
</dbReference>
<dbReference type="AlphaFoldDB" id="A0A6L7FWY4"/>
<sequence>MNWQGYEIDAPESWGPEGQITRAQMPPGRTLVVGEPTVPGDALPGTLLPEALPSNHEGQHLPPLGGLSAHCRLRLLGFQTLNPHWDGLALVVKQTRTHWVTLSAGEVIHLQTSATGELAEALGCAATPAEGLDDAMNEADRLPFALAQVKAPGARLGLLIGAEMAAAKALWLGQQAVLIGQGPLARAYLAALQGLYVPVTETREEMLVREGFRALARKFLPQDDA</sequence>
<evidence type="ECO:0000313" key="1">
    <source>
        <dbReference type="EMBL" id="MXN16634.1"/>
    </source>
</evidence>
<organism evidence="1 2">
    <name type="scientific">Pseudooceanicola albus</name>
    <dbReference type="NCBI Taxonomy" id="2692189"/>
    <lineage>
        <taxon>Bacteria</taxon>
        <taxon>Pseudomonadati</taxon>
        <taxon>Pseudomonadota</taxon>
        <taxon>Alphaproteobacteria</taxon>
        <taxon>Rhodobacterales</taxon>
        <taxon>Paracoccaceae</taxon>
        <taxon>Pseudooceanicola</taxon>
    </lineage>
</organism>
<keyword evidence="2" id="KW-1185">Reference proteome</keyword>
<evidence type="ECO:0000313" key="2">
    <source>
        <dbReference type="Proteomes" id="UP000477911"/>
    </source>
</evidence>
<protein>
    <recommendedName>
        <fullName evidence="3">2-dehydro-3-deoxygalactonokinase</fullName>
    </recommendedName>
</protein>
<dbReference type="GO" id="GO:0034194">
    <property type="term" value="P:D-galactonate catabolic process"/>
    <property type="evidence" value="ECO:0007669"/>
    <property type="project" value="InterPro"/>
</dbReference>
<accession>A0A6L7FWY4</accession>
<dbReference type="Gene3D" id="3.30.420.310">
    <property type="entry name" value="2-keto-3-deoxy-galactonokinase, C-terminal domain"/>
    <property type="match status" value="1"/>
</dbReference>
<dbReference type="EMBL" id="WUMU01000001">
    <property type="protein sequence ID" value="MXN16634.1"/>
    <property type="molecule type" value="Genomic_DNA"/>
</dbReference>